<evidence type="ECO:0000256" key="2">
    <source>
        <dbReference type="PIRSR" id="PIRSR613078-2"/>
    </source>
</evidence>
<keyword evidence="4" id="KW-1185">Reference proteome</keyword>
<dbReference type="GO" id="GO:0016791">
    <property type="term" value="F:phosphatase activity"/>
    <property type="evidence" value="ECO:0007669"/>
    <property type="project" value="TreeGrafter"/>
</dbReference>
<gene>
    <name evidence="3" type="ORF">EYR15_00420</name>
</gene>
<dbReference type="InterPro" id="IPR013078">
    <property type="entry name" value="His_Pase_superF_clade-1"/>
</dbReference>
<feature type="binding site" evidence="2">
    <location>
        <begin position="7"/>
        <end position="14"/>
    </location>
    <ligand>
        <name>substrate</name>
    </ligand>
</feature>
<evidence type="ECO:0000313" key="3">
    <source>
        <dbReference type="EMBL" id="TBN55302.1"/>
    </source>
</evidence>
<dbReference type="Gene3D" id="3.40.50.1240">
    <property type="entry name" value="Phosphoglycerate mutase-like"/>
    <property type="match status" value="1"/>
</dbReference>
<dbReference type="Proteomes" id="UP000291613">
    <property type="component" value="Unassembled WGS sequence"/>
</dbReference>
<accession>A0A4Q9GLZ7</accession>
<organism evidence="3 4">
    <name type="scientific">Hansschlegelia quercus</name>
    <dbReference type="NCBI Taxonomy" id="2528245"/>
    <lineage>
        <taxon>Bacteria</taxon>
        <taxon>Pseudomonadati</taxon>
        <taxon>Pseudomonadota</taxon>
        <taxon>Alphaproteobacteria</taxon>
        <taxon>Hyphomicrobiales</taxon>
        <taxon>Methylopilaceae</taxon>
        <taxon>Hansschlegelia</taxon>
    </lineage>
</organism>
<name>A0A4Q9GLZ7_9HYPH</name>
<feature type="binding site" evidence="2">
    <location>
        <position position="61"/>
    </location>
    <ligand>
        <name>substrate</name>
    </ligand>
</feature>
<dbReference type="AlphaFoldDB" id="A0A4Q9GLZ7"/>
<reference evidence="3 4" key="1">
    <citation type="submission" date="2019-02" db="EMBL/GenBank/DDBJ databases">
        <title>Hansschlegelia quercus sp. nov., a novel methylotrophic bacterium from buds of oak (Quercus robur L.).</title>
        <authorList>
            <person name="Agafonova N.V."/>
            <person name="Kaparullina E.N."/>
            <person name="Grouzdev D.S."/>
            <person name="Doronina N.V."/>
        </authorList>
    </citation>
    <scope>NUCLEOTIDE SEQUENCE [LARGE SCALE GENOMIC DNA]</scope>
    <source>
        <strain evidence="3 4">Dub</strain>
    </source>
</reference>
<comment type="caution">
    <text evidence="3">The sequence shown here is derived from an EMBL/GenBank/DDBJ whole genome shotgun (WGS) entry which is preliminary data.</text>
</comment>
<dbReference type="SMART" id="SM00855">
    <property type="entry name" value="PGAM"/>
    <property type="match status" value="1"/>
</dbReference>
<dbReference type="SUPFAM" id="SSF53254">
    <property type="entry name" value="Phosphoglycerate mutase-like"/>
    <property type="match status" value="1"/>
</dbReference>
<feature type="active site" description="Tele-phosphohistidine intermediate" evidence="1">
    <location>
        <position position="8"/>
    </location>
</feature>
<protein>
    <submittedName>
        <fullName evidence="3">Histidine phosphatase family protein</fullName>
    </submittedName>
</protein>
<sequence>MPLILVRHGETDWNVEGRLQGRRDVPLNPRGRDQARAVGRLLAGAVPDLSKRPFFVSPLTRATDTARLLREAAGLDPDLFVTEERLAELGFGAWEGSTMREIREREPAEARRRDAARWTHRPPGGESYEDVESRLATFFAALDRPSVIVAHGGVIRAALALLGAGARETLPGLHVRQGRAILLNSEGWRWLSQ</sequence>
<dbReference type="GO" id="GO:0005737">
    <property type="term" value="C:cytoplasm"/>
    <property type="evidence" value="ECO:0007669"/>
    <property type="project" value="TreeGrafter"/>
</dbReference>
<evidence type="ECO:0000256" key="1">
    <source>
        <dbReference type="PIRSR" id="PIRSR613078-1"/>
    </source>
</evidence>
<dbReference type="PANTHER" id="PTHR48100:SF59">
    <property type="entry name" value="ADENOSYLCOBALAMIN_ALPHA-RIBAZOLE PHOSPHATASE"/>
    <property type="match status" value="1"/>
</dbReference>
<proteinExistence type="predicted"/>
<dbReference type="CDD" id="cd07067">
    <property type="entry name" value="HP_PGM_like"/>
    <property type="match status" value="1"/>
</dbReference>
<dbReference type="EMBL" id="SIUB01000001">
    <property type="protein sequence ID" value="TBN55302.1"/>
    <property type="molecule type" value="Genomic_DNA"/>
</dbReference>
<dbReference type="PANTHER" id="PTHR48100">
    <property type="entry name" value="BROAD-SPECIFICITY PHOSPHATASE YOR283W-RELATED"/>
    <property type="match status" value="1"/>
</dbReference>
<dbReference type="PIRSF" id="PIRSF000709">
    <property type="entry name" value="6PFK_2-Ptase"/>
    <property type="match status" value="1"/>
</dbReference>
<dbReference type="InterPro" id="IPR050275">
    <property type="entry name" value="PGM_Phosphatase"/>
</dbReference>
<dbReference type="Pfam" id="PF00300">
    <property type="entry name" value="His_Phos_1"/>
    <property type="match status" value="1"/>
</dbReference>
<feature type="active site" description="Proton donor/acceptor" evidence="1">
    <location>
        <position position="88"/>
    </location>
</feature>
<evidence type="ECO:0000313" key="4">
    <source>
        <dbReference type="Proteomes" id="UP000291613"/>
    </source>
</evidence>
<dbReference type="OrthoDB" id="9781415at2"/>
<dbReference type="PROSITE" id="PS00175">
    <property type="entry name" value="PG_MUTASE"/>
    <property type="match status" value="1"/>
</dbReference>
<dbReference type="InterPro" id="IPR029033">
    <property type="entry name" value="His_PPase_superfam"/>
</dbReference>
<dbReference type="InterPro" id="IPR001345">
    <property type="entry name" value="PG/BPGM_mutase_AS"/>
</dbReference>